<keyword evidence="2" id="KW-1185">Reference proteome</keyword>
<reference evidence="1 2" key="1">
    <citation type="submission" date="2018-11" db="EMBL/GenBank/DDBJ databases">
        <authorList>
            <consortium name="Pathogen Informatics"/>
        </authorList>
    </citation>
    <scope>NUCLEOTIDE SEQUENCE [LARGE SCALE GENOMIC DNA]</scope>
</reference>
<evidence type="ECO:0000313" key="1">
    <source>
        <dbReference type="EMBL" id="VDK34554.1"/>
    </source>
</evidence>
<dbReference type="OrthoDB" id="71437at2759"/>
<sequence>MASTENGFTRTMDEINGKLLAELIVSALRIVSECYTGHMNSEYRIESCSLASDVSGSEDGGACVRVNADKHSH</sequence>
<evidence type="ECO:0000313" key="2">
    <source>
        <dbReference type="Proteomes" id="UP000267096"/>
    </source>
</evidence>
<protein>
    <submittedName>
        <fullName evidence="1">Uncharacterized protein</fullName>
    </submittedName>
</protein>
<name>A0A3P6QPK7_ANISI</name>
<gene>
    <name evidence="1" type="ORF">ASIM_LOCUS8808</name>
</gene>
<dbReference type="Proteomes" id="UP000267096">
    <property type="component" value="Unassembled WGS sequence"/>
</dbReference>
<organism evidence="1 2">
    <name type="scientific">Anisakis simplex</name>
    <name type="common">Herring worm</name>
    <dbReference type="NCBI Taxonomy" id="6269"/>
    <lineage>
        <taxon>Eukaryota</taxon>
        <taxon>Metazoa</taxon>
        <taxon>Ecdysozoa</taxon>
        <taxon>Nematoda</taxon>
        <taxon>Chromadorea</taxon>
        <taxon>Rhabditida</taxon>
        <taxon>Spirurina</taxon>
        <taxon>Ascaridomorpha</taxon>
        <taxon>Ascaridoidea</taxon>
        <taxon>Anisakidae</taxon>
        <taxon>Anisakis</taxon>
        <taxon>Anisakis simplex complex</taxon>
    </lineage>
</organism>
<dbReference type="AlphaFoldDB" id="A0A3P6QPK7"/>
<dbReference type="EMBL" id="UYRR01024984">
    <property type="protein sequence ID" value="VDK34554.1"/>
    <property type="molecule type" value="Genomic_DNA"/>
</dbReference>
<accession>A0A3P6QPK7</accession>
<proteinExistence type="predicted"/>